<dbReference type="EMBL" id="JANUGQ010000005">
    <property type="protein sequence ID" value="MCS0635770.1"/>
    <property type="molecule type" value="Genomic_DNA"/>
</dbReference>
<feature type="transmembrane region" description="Helical" evidence="1">
    <location>
        <begin position="31"/>
        <end position="50"/>
    </location>
</feature>
<feature type="transmembrane region" description="Helical" evidence="1">
    <location>
        <begin position="7"/>
        <end position="25"/>
    </location>
</feature>
<keyword evidence="1" id="KW-1133">Transmembrane helix</keyword>
<organism evidence="2 3">
    <name type="scientific">Streptomyces pyxinae</name>
    <dbReference type="NCBI Taxonomy" id="2970734"/>
    <lineage>
        <taxon>Bacteria</taxon>
        <taxon>Bacillati</taxon>
        <taxon>Actinomycetota</taxon>
        <taxon>Actinomycetes</taxon>
        <taxon>Kitasatosporales</taxon>
        <taxon>Streptomycetaceae</taxon>
        <taxon>Streptomyces</taxon>
    </lineage>
</organism>
<keyword evidence="3" id="KW-1185">Reference proteome</keyword>
<evidence type="ECO:0000313" key="3">
    <source>
        <dbReference type="Proteomes" id="UP001431313"/>
    </source>
</evidence>
<sequence>MFLRGRSLAFWAVLVIVLYLLVTRPVEFADFLANAVIGAVGVLRAVGTFFDRLLH</sequence>
<comment type="caution">
    <text evidence="2">The sequence shown here is derived from an EMBL/GenBank/DDBJ whole genome shotgun (WGS) entry which is preliminary data.</text>
</comment>
<keyword evidence="1" id="KW-0812">Transmembrane</keyword>
<gene>
    <name evidence="2" type="ORF">NX801_08850</name>
</gene>
<reference evidence="2" key="1">
    <citation type="submission" date="2022-08" db="EMBL/GenBank/DDBJ databases">
        <authorList>
            <person name="Somphong A."/>
            <person name="Phongsopitanun W."/>
        </authorList>
    </citation>
    <scope>NUCLEOTIDE SEQUENCE</scope>
    <source>
        <strain evidence="2">LP05-1</strain>
    </source>
</reference>
<keyword evidence="1" id="KW-0472">Membrane</keyword>
<dbReference type="Proteomes" id="UP001431313">
    <property type="component" value="Unassembled WGS sequence"/>
</dbReference>
<proteinExistence type="predicted"/>
<name>A0ABT2CED1_9ACTN</name>
<dbReference type="RefSeq" id="WP_258786655.1">
    <property type="nucleotide sequence ID" value="NZ_JANUGQ010000005.1"/>
</dbReference>
<protein>
    <recommendedName>
        <fullName evidence="4">VanZ family protein</fullName>
    </recommendedName>
</protein>
<accession>A0ABT2CED1</accession>
<evidence type="ECO:0000313" key="2">
    <source>
        <dbReference type="EMBL" id="MCS0635770.1"/>
    </source>
</evidence>
<evidence type="ECO:0008006" key="4">
    <source>
        <dbReference type="Google" id="ProtNLM"/>
    </source>
</evidence>
<evidence type="ECO:0000256" key="1">
    <source>
        <dbReference type="SAM" id="Phobius"/>
    </source>
</evidence>